<feature type="transmembrane region" description="Helical" evidence="1">
    <location>
        <begin position="238"/>
        <end position="255"/>
    </location>
</feature>
<keyword evidence="1" id="KW-1133">Transmembrane helix</keyword>
<accession>A0A517ZET7</accession>
<proteinExistence type="predicted"/>
<keyword evidence="3" id="KW-1185">Reference proteome</keyword>
<name>A0A517ZET7_9PLAN</name>
<feature type="transmembrane region" description="Helical" evidence="1">
    <location>
        <begin position="98"/>
        <end position="115"/>
    </location>
</feature>
<dbReference type="EMBL" id="CP036275">
    <property type="protein sequence ID" value="QDU40992.1"/>
    <property type="molecule type" value="Genomic_DNA"/>
</dbReference>
<keyword evidence="1" id="KW-0472">Membrane</keyword>
<dbReference type="KEGG" id="mri:Mal4_53570"/>
<keyword evidence="1" id="KW-0812">Transmembrane</keyword>
<evidence type="ECO:0000313" key="2">
    <source>
        <dbReference type="EMBL" id="QDU40992.1"/>
    </source>
</evidence>
<dbReference type="AlphaFoldDB" id="A0A517ZET7"/>
<evidence type="ECO:0000256" key="1">
    <source>
        <dbReference type="SAM" id="Phobius"/>
    </source>
</evidence>
<gene>
    <name evidence="2" type="ORF">Mal4_53570</name>
</gene>
<protein>
    <submittedName>
        <fullName evidence="2">Uncharacterized protein</fullName>
    </submittedName>
</protein>
<evidence type="ECO:0000313" key="3">
    <source>
        <dbReference type="Proteomes" id="UP000320496"/>
    </source>
</evidence>
<sequence>MSDVLHMVSLRVGELFWGWTLALPRDLTILLTAVLSTLVVLLVRRLLTDQPLLRDIRADERTLRQLIRKAKRTGEEEVLTRYRNTHSAVMAMKLSQEFRVLPIALLLILVTVAWGNERLSWLPLRRGEPVILELEVPRVHAGRIVHLVPQPELSSRDGWLRQLDEQTEPLPRARTEWEILIEDPPAERLLTIRLNDQTLEHPVSVDVPPGTDERVRRHADGVTTTLHLKRYRPFGLPVPWPVAYGVWCVVFYLAGRRLLGIV</sequence>
<feature type="transmembrane region" description="Helical" evidence="1">
    <location>
        <begin position="27"/>
        <end position="47"/>
    </location>
</feature>
<dbReference type="Proteomes" id="UP000320496">
    <property type="component" value="Chromosome"/>
</dbReference>
<reference evidence="2 3" key="1">
    <citation type="submission" date="2019-02" db="EMBL/GenBank/DDBJ databases">
        <title>Deep-cultivation of Planctomycetes and their phenomic and genomic characterization uncovers novel biology.</title>
        <authorList>
            <person name="Wiegand S."/>
            <person name="Jogler M."/>
            <person name="Boedeker C."/>
            <person name="Pinto D."/>
            <person name="Vollmers J."/>
            <person name="Rivas-Marin E."/>
            <person name="Kohn T."/>
            <person name="Peeters S.H."/>
            <person name="Heuer A."/>
            <person name="Rast P."/>
            <person name="Oberbeckmann S."/>
            <person name="Bunk B."/>
            <person name="Jeske O."/>
            <person name="Meyerdierks A."/>
            <person name="Storesund J.E."/>
            <person name="Kallscheuer N."/>
            <person name="Luecker S."/>
            <person name="Lage O.M."/>
            <person name="Pohl T."/>
            <person name="Merkel B.J."/>
            <person name="Hornburger P."/>
            <person name="Mueller R.-W."/>
            <person name="Bruemmer F."/>
            <person name="Labrenz M."/>
            <person name="Spormann A.M."/>
            <person name="Op den Camp H."/>
            <person name="Overmann J."/>
            <person name="Amann R."/>
            <person name="Jetten M.S.M."/>
            <person name="Mascher T."/>
            <person name="Medema M.H."/>
            <person name="Devos D.P."/>
            <person name="Kaster A.-K."/>
            <person name="Ovreas L."/>
            <person name="Rohde M."/>
            <person name="Galperin M.Y."/>
            <person name="Jogler C."/>
        </authorList>
    </citation>
    <scope>NUCLEOTIDE SEQUENCE [LARGE SCALE GENOMIC DNA]</scope>
    <source>
        <strain evidence="2 3">Mal4</strain>
    </source>
</reference>
<organism evidence="2 3">
    <name type="scientific">Maioricimonas rarisocia</name>
    <dbReference type="NCBI Taxonomy" id="2528026"/>
    <lineage>
        <taxon>Bacteria</taxon>
        <taxon>Pseudomonadati</taxon>
        <taxon>Planctomycetota</taxon>
        <taxon>Planctomycetia</taxon>
        <taxon>Planctomycetales</taxon>
        <taxon>Planctomycetaceae</taxon>
        <taxon>Maioricimonas</taxon>
    </lineage>
</organism>
<dbReference type="RefSeq" id="WP_145372224.1">
    <property type="nucleotide sequence ID" value="NZ_CP036275.1"/>
</dbReference>